<evidence type="ECO:0000256" key="2">
    <source>
        <dbReference type="ARBA" id="ARBA00023082"/>
    </source>
</evidence>
<dbReference type="Pfam" id="PF04542">
    <property type="entry name" value="Sigma70_r2"/>
    <property type="match status" value="1"/>
</dbReference>
<dbReference type="Proteomes" id="UP000319771">
    <property type="component" value="Unassembled WGS sequence"/>
</dbReference>
<feature type="domain" description="RNA polymerase sigma-70" evidence="7">
    <location>
        <begin position="332"/>
        <end position="358"/>
    </location>
</feature>
<dbReference type="Pfam" id="PF04545">
    <property type="entry name" value="Sigma70_r4"/>
    <property type="match status" value="1"/>
</dbReference>
<proteinExistence type="inferred from homology"/>
<dbReference type="InterPro" id="IPR014284">
    <property type="entry name" value="RNA_pol_sigma-70_dom"/>
</dbReference>
<dbReference type="PANTHER" id="PTHR30603:SF47">
    <property type="entry name" value="RNA POLYMERASE SIGMA FACTOR SIGD, CHLOROPLASTIC"/>
    <property type="match status" value="1"/>
</dbReference>
<comment type="function">
    <text evidence="5">Sigma factors are initiation factors that promote the attachment of RNA polymerase to specific initiation sites and are then released.</text>
</comment>
<dbReference type="Gene3D" id="1.10.601.10">
    <property type="entry name" value="RNA Polymerase Primary Sigma Factor"/>
    <property type="match status" value="1"/>
</dbReference>
<evidence type="ECO:0000256" key="1">
    <source>
        <dbReference type="ARBA" id="ARBA00023015"/>
    </source>
</evidence>
<comment type="similarity">
    <text evidence="5">Belongs to the sigma-70 factor family.</text>
</comment>
<dbReference type="InterPro" id="IPR050239">
    <property type="entry name" value="Sigma-70_RNA_pol_init_factors"/>
</dbReference>
<evidence type="ECO:0000256" key="3">
    <source>
        <dbReference type="ARBA" id="ARBA00023125"/>
    </source>
</evidence>
<dbReference type="GO" id="GO:0006352">
    <property type="term" value="P:DNA-templated transcription initiation"/>
    <property type="evidence" value="ECO:0007669"/>
    <property type="project" value="InterPro"/>
</dbReference>
<evidence type="ECO:0000313" key="8">
    <source>
        <dbReference type="EMBL" id="TMQ73600.1"/>
    </source>
</evidence>
<evidence type="ECO:0000313" key="9">
    <source>
        <dbReference type="Proteomes" id="UP000319771"/>
    </source>
</evidence>
<dbReference type="PROSITE" id="PS00716">
    <property type="entry name" value="SIGMA70_2"/>
    <property type="match status" value="1"/>
</dbReference>
<organism evidence="8 9">
    <name type="scientific">Eiseniibacteriota bacterium</name>
    <dbReference type="NCBI Taxonomy" id="2212470"/>
    <lineage>
        <taxon>Bacteria</taxon>
        <taxon>Candidatus Eiseniibacteriota</taxon>
    </lineage>
</organism>
<dbReference type="EMBL" id="VBPB01000057">
    <property type="protein sequence ID" value="TMQ73600.1"/>
    <property type="molecule type" value="Genomic_DNA"/>
</dbReference>
<comment type="caution">
    <text evidence="8">The sequence shown here is derived from an EMBL/GenBank/DDBJ whole genome shotgun (WGS) entry which is preliminary data.</text>
</comment>
<name>A0A538UCK7_UNCEI</name>
<keyword evidence="2 5" id="KW-0731">Sigma factor</keyword>
<dbReference type="NCBIfam" id="TIGR02937">
    <property type="entry name" value="sigma70-ECF"/>
    <property type="match status" value="1"/>
</dbReference>
<dbReference type="InterPro" id="IPR013325">
    <property type="entry name" value="RNA_pol_sigma_r2"/>
</dbReference>
<dbReference type="GO" id="GO:0003677">
    <property type="term" value="F:DNA binding"/>
    <property type="evidence" value="ECO:0007669"/>
    <property type="project" value="UniProtKB-KW"/>
</dbReference>
<gene>
    <name evidence="8" type="ORF">E6K81_03915</name>
</gene>
<feature type="domain" description="RNA polymerase sigma-70" evidence="6">
    <location>
        <begin position="163"/>
        <end position="176"/>
    </location>
</feature>
<dbReference type="GO" id="GO:0016987">
    <property type="term" value="F:sigma factor activity"/>
    <property type="evidence" value="ECO:0007669"/>
    <property type="project" value="UniProtKB-KW"/>
</dbReference>
<dbReference type="Pfam" id="PF04539">
    <property type="entry name" value="Sigma70_r3"/>
    <property type="match status" value="1"/>
</dbReference>
<dbReference type="InterPro" id="IPR000943">
    <property type="entry name" value="RNA_pol_sigma70"/>
</dbReference>
<keyword evidence="1 5" id="KW-0805">Transcription regulation</keyword>
<dbReference type="PANTHER" id="PTHR30603">
    <property type="entry name" value="RNA POLYMERASE SIGMA FACTOR RPO"/>
    <property type="match status" value="1"/>
</dbReference>
<dbReference type="InterPro" id="IPR013324">
    <property type="entry name" value="RNA_pol_sigma_r3/r4-like"/>
</dbReference>
<dbReference type="Gene3D" id="1.10.10.10">
    <property type="entry name" value="Winged helix-like DNA-binding domain superfamily/Winged helix DNA-binding domain"/>
    <property type="match status" value="2"/>
</dbReference>
<evidence type="ECO:0000256" key="4">
    <source>
        <dbReference type="ARBA" id="ARBA00023163"/>
    </source>
</evidence>
<keyword evidence="3 5" id="KW-0238">DNA-binding</keyword>
<evidence type="ECO:0000256" key="5">
    <source>
        <dbReference type="RuleBase" id="RU362124"/>
    </source>
</evidence>
<dbReference type="SUPFAM" id="SSF88659">
    <property type="entry name" value="Sigma3 and sigma4 domains of RNA polymerase sigma factors"/>
    <property type="match status" value="2"/>
</dbReference>
<protein>
    <recommendedName>
        <fullName evidence="5">RNA polymerase sigma factor</fullName>
    </recommendedName>
</protein>
<dbReference type="SUPFAM" id="SSF88946">
    <property type="entry name" value="Sigma2 domain of RNA polymerase sigma factors"/>
    <property type="match status" value="1"/>
</dbReference>
<dbReference type="InterPro" id="IPR007624">
    <property type="entry name" value="RNA_pol_sigma70_r3"/>
</dbReference>
<dbReference type="AlphaFoldDB" id="A0A538UCK7"/>
<evidence type="ECO:0000259" key="7">
    <source>
        <dbReference type="PROSITE" id="PS00716"/>
    </source>
</evidence>
<accession>A0A538UCK7</accession>
<dbReference type="CDD" id="cd06171">
    <property type="entry name" value="Sigma70_r4"/>
    <property type="match status" value="1"/>
</dbReference>
<keyword evidence="4 5" id="KW-0804">Transcription</keyword>
<dbReference type="InterPro" id="IPR007627">
    <property type="entry name" value="RNA_pol_sigma70_r2"/>
</dbReference>
<dbReference type="PROSITE" id="PS00715">
    <property type="entry name" value="SIGMA70_1"/>
    <property type="match status" value="1"/>
</dbReference>
<reference evidence="8 9" key="1">
    <citation type="journal article" date="2019" name="Nat. Microbiol.">
        <title>Mediterranean grassland soil C-N compound turnover is dependent on rainfall and depth, and is mediated by genomically divergent microorganisms.</title>
        <authorList>
            <person name="Diamond S."/>
            <person name="Andeer P.F."/>
            <person name="Li Z."/>
            <person name="Crits-Christoph A."/>
            <person name="Burstein D."/>
            <person name="Anantharaman K."/>
            <person name="Lane K.R."/>
            <person name="Thomas B.C."/>
            <person name="Pan C."/>
            <person name="Northen T.R."/>
            <person name="Banfield J.F."/>
        </authorList>
    </citation>
    <scope>NUCLEOTIDE SEQUENCE [LARGE SCALE GENOMIC DNA]</scope>
    <source>
        <strain evidence="8">WS_11</strain>
    </source>
</reference>
<dbReference type="InterPro" id="IPR007630">
    <property type="entry name" value="RNA_pol_sigma70_r4"/>
</dbReference>
<dbReference type="InterPro" id="IPR036388">
    <property type="entry name" value="WH-like_DNA-bd_sf"/>
</dbReference>
<evidence type="ECO:0000259" key="6">
    <source>
        <dbReference type="PROSITE" id="PS00715"/>
    </source>
</evidence>
<dbReference type="PRINTS" id="PR00046">
    <property type="entry name" value="SIGMA70FCT"/>
</dbReference>
<sequence>MSAGEPVRAADPARPEGRVSAHRAVSFADRLAEILAAARHSGQLSAGEYEALLVAADFDPGAFQRFQAAALEAGVALPVDEPDEPAEAAGLRAQEAGRERDLLDVYLGEIGRIALIEHRELLALAARARAGDEAARKRIILGNLRLVVHLARAYRNRGLPMLDLIEEGNLGLISAVDHFEPERGLRFSTYATIWIRQAILRGIAEQAKSFRIPVQMLQQMNRFHRAERTLRGRLGRDPSVAEVAAEMGISTARVERLAALIGGLRTLDEGSSLAAFEQLTLDDLAMAPPSVERLVELQLEHQKLDRLLRSLSQREEQILRIRYGFHDGVARSLAQTGERFGISRERVRQIEARALEKLRRAIELAEAEGGAGTSIH</sequence>